<evidence type="ECO:0000313" key="1">
    <source>
        <dbReference type="EMBL" id="QDA32046.1"/>
    </source>
</evidence>
<dbReference type="AlphaFoldDB" id="A0A4Y5SMD2"/>
<evidence type="ECO:0008006" key="3">
    <source>
        <dbReference type="Google" id="ProtNLM"/>
    </source>
</evidence>
<evidence type="ECO:0000313" key="2">
    <source>
        <dbReference type="Proteomes" id="UP000306007"/>
    </source>
</evidence>
<sequence length="232" mass="27289">MANFVDTNIVVAKVVDTDPNHKLVEEFFKDSRMDIMESVYQELRQTFYEKAFSALTKLKKAISKANKMEFSSEEEEIRAIRELTIQICRETEPQILNFCEYIVKVAEERGLLLVRKRVKLLKEMNDFIIEQMSKIDRLSSTHRIVSFETEELESAIDIYDRVRERFKDDYDALIFSEAVMFSAKTDEPCTLYTLDRNFAGTARKVLEELRAENPEIKLQVVYLLDEIEKRAE</sequence>
<dbReference type="Proteomes" id="UP000306007">
    <property type="component" value="Chromosome"/>
</dbReference>
<keyword evidence="2" id="KW-1185">Reference proteome</keyword>
<reference evidence="1 2" key="1">
    <citation type="submission" date="2019-06" db="EMBL/GenBank/DDBJ databases">
        <title>Thermococcus indicus sp. nov., a Fe(III)-reducing hyperthermophilic archaeon isolated from the Onnuri vent field of the Central Indian Ocean ridge.</title>
        <authorList>
            <person name="Lim J.K."/>
            <person name="Kim Y.J."/>
            <person name="Kwon K.K."/>
        </authorList>
    </citation>
    <scope>NUCLEOTIDE SEQUENCE [LARGE SCALE GENOMIC DNA]</scope>
    <source>
        <strain evidence="1 2">IOH1</strain>
    </source>
</reference>
<accession>A0A4Y5SMD2</accession>
<dbReference type="RefSeq" id="WP_139681368.1">
    <property type="nucleotide sequence ID" value="NZ_CP040846.1"/>
</dbReference>
<name>A0A4Y5SMD2_9EURY</name>
<dbReference type="KEGG" id="tic:FH039_11125"/>
<organism evidence="1 2">
    <name type="scientific">Thermococcus indicus</name>
    <dbReference type="NCBI Taxonomy" id="2586643"/>
    <lineage>
        <taxon>Archaea</taxon>
        <taxon>Methanobacteriati</taxon>
        <taxon>Methanobacteriota</taxon>
        <taxon>Thermococci</taxon>
        <taxon>Thermococcales</taxon>
        <taxon>Thermococcaceae</taxon>
        <taxon>Thermococcus</taxon>
    </lineage>
</organism>
<gene>
    <name evidence="1" type="ORF">FH039_11125</name>
</gene>
<dbReference type="EMBL" id="CP040846">
    <property type="protein sequence ID" value="QDA32046.1"/>
    <property type="molecule type" value="Genomic_DNA"/>
</dbReference>
<proteinExistence type="predicted"/>
<dbReference type="GeneID" id="40475743"/>
<protein>
    <recommendedName>
        <fullName evidence="3">PIN domain-containing protein</fullName>
    </recommendedName>
</protein>
<dbReference type="OrthoDB" id="100073at2157"/>